<gene>
    <name evidence="1" type="ORF">C6570_10735</name>
</gene>
<dbReference type="OrthoDB" id="8907786at2"/>
<keyword evidence="2" id="KW-1185">Reference proteome</keyword>
<reference evidence="1 2" key="1">
    <citation type="submission" date="2018-03" db="EMBL/GenBank/DDBJ databases">
        <title>Genome sequencing of Ottowia sp.</title>
        <authorList>
            <person name="Kim S.-J."/>
            <person name="Heo J."/>
            <person name="Kwon S.-W."/>
        </authorList>
    </citation>
    <scope>NUCLEOTIDE SEQUENCE [LARGE SCALE GENOMIC DNA]</scope>
    <source>
        <strain evidence="1 2">KADR8-3</strain>
    </source>
</reference>
<sequence>MKTLQSPSKTAGFLAQLLERLDASRVPVDAHQYRTVVDSLTRMLSDDSVDWQPLLAESPAAAAVYENLHYAEAGLCRSPLEQAMTAEMHARAAIEAAARQAPAADSAFPDQAPTA</sequence>
<evidence type="ECO:0000313" key="2">
    <source>
        <dbReference type="Proteomes" id="UP000239709"/>
    </source>
</evidence>
<protein>
    <submittedName>
        <fullName evidence="1">Uncharacterized protein</fullName>
    </submittedName>
</protein>
<dbReference type="EMBL" id="CP027666">
    <property type="protein sequence ID" value="AVO34646.1"/>
    <property type="molecule type" value="Genomic_DNA"/>
</dbReference>
<dbReference type="Proteomes" id="UP000239709">
    <property type="component" value="Chromosome"/>
</dbReference>
<organism evidence="1 2">
    <name type="scientific">Ottowia oryzae</name>
    <dbReference type="NCBI Taxonomy" id="2109914"/>
    <lineage>
        <taxon>Bacteria</taxon>
        <taxon>Pseudomonadati</taxon>
        <taxon>Pseudomonadota</taxon>
        <taxon>Betaproteobacteria</taxon>
        <taxon>Burkholderiales</taxon>
        <taxon>Comamonadaceae</taxon>
        <taxon>Ottowia</taxon>
    </lineage>
</organism>
<dbReference type="AlphaFoldDB" id="A0A2S0MFP0"/>
<evidence type="ECO:0000313" key="1">
    <source>
        <dbReference type="EMBL" id="AVO34646.1"/>
    </source>
</evidence>
<proteinExistence type="predicted"/>
<dbReference type="RefSeq" id="WP_106703198.1">
    <property type="nucleotide sequence ID" value="NZ_CP027666.1"/>
</dbReference>
<dbReference type="KEGG" id="otk:C6570_10735"/>
<accession>A0A2S0MFP0</accession>
<name>A0A2S0MFP0_9BURK</name>